<dbReference type="RefSeq" id="WP_108221124.1">
    <property type="nucleotide sequence ID" value="NZ_QAOT01000009.1"/>
</dbReference>
<gene>
    <name evidence="1" type="ORF">C8J28_109181</name>
</gene>
<proteinExistence type="predicted"/>
<organism evidence="1 2">
    <name type="scientific">Cereibacter azotoformans</name>
    <dbReference type="NCBI Taxonomy" id="43057"/>
    <lineage>
        <taxon>Bacteria</taxon>
        <taxon>Pseudomonadati</taxon>
        <taxon>Pseudomonadota</taxon>
        <taxon>Alphaproteobacteria</taxon>
        <taxon>Rhodobacterales</taxon>
        <taxon>Paracoccaceae</taxon>
        <taxon>Cereibacter</taxon>
    </lineage>
</organism>
<comment type="caution">
    <text evidence="1">The sequence shown here is derived from an EMBL/GenBank/DDBJ whole genome shotgun (WGS) entry which is preliminary data.</text>
</comment>
<dbReference type="Proteomes" id="UP000244060">
    <property type="component" value="Unassembled WGS sequence"/>
</dbReference>
<protein>
    <submittedName>
        <fullName evidence="1">Uncharacterized protein</fullName>
    </submittedName>
</protein>
<dbReference type="EMBL" id="QAOT01000009">
    <property type="protein sequence ID" value="PTR18221.1"/>
    <property type="molecule type" value="Genomic_DNA"/>
</dbReference>
<evidence type="ECO:0000313" key="1">
    <source>
        <dbReference type="EMBL" id="PTR18221.1"/>
    </source>
</evidence>
<keyword evidence="2" id="KW-1185">Reference proteome</keyword>
<accession>A0A2T5K726</accession>
<dbReference type="AlphaFoldDB" id="A0A2T5K726"/>
<name>A0A2T5K726_9RHOB</name>
<sequence length="111" mass="11676">MTPKIRVAEDQDHRPLPVGRFDSASAINGNVGDGPKVSFELSPGRVYCMTSDLAVEVVQGSPSSVWPGYHGVLVGPFSPHWLLAGADEELHVRSLAAGVSGRVTLTPLVSA</sequence>
<reference evidence="1 2" key="1">
    <citation type="submission" date="2018-04" db="EMBL/GenBank/DDBJ databases">
        <title>Genomic Encyclopedia of Type Strains, Phase III (KMG-III): the genomes of soil and plant-associated and newly described type strains.</title>
        <authorList>
            <person name="Whitman W."/>
        </authorList>
    </citation>
    <scope>NUCLEOTIDE SEQUENCE [LARGE SCALE GENOMIC DNA]</scope>
    <source>
        <strain evidence="1 2">KA25</strain>
    </source>
</reference>
<evidence type="ECO:0000313" key="2">
    <source>
        <dbReference type="Proteomes" id="UP000244060"/>
    </source>
</evidence>